<dbReference type="Gene3D" id="3.60.21.10">
    <property type="match status" value="1"/>
</dbReference>
<comment type="caution">
    <text evidence="4">The sequence shown here is derived from an EMBL/GenBank/DDBJ whole genome shotgun (WGS) entry which is preliminary data.</text>
</comment>
<dbReference type="GO" id="GO:0016020">
    <property type="term" value="C:membrane"/>
    <property type="evidence" value="ECO:0007669"/>
    <property type="project" value="GOC"/>
</dbReference>
<keyword evidence="5" id="KW-1185">Reference proteome</keyword>
<organism evidence="4 5">
    <name type="scientific">Irregularibacter muris</name>
    <dbReference type="NCBI Taxonomy" id="1796619"/>
    <lineage>
        <taxon>Bacteria</taxon>
        <taxon>Bacillati</taxon>
        <taxon>Bacillota</taxon>
        <taxon>Clostridia</taxon>
        <taxon>Eubacteriales</taxon>
        <taxon>Eubacteriaceae</taxon>
        <taxon>Irregularibacter</taxon>
    </lineage>
</organism>
<dbReference type="InterPro" id="IPR029052">
    <property type="entry name" value="Metallo-depent_PP-like"/>
</dbReference>
<dbReference type="PANTHER" id="PTHR31302:SF31">
    <property type="entry name" value="PHOSPHODIESTERASE YAEI"/>
    <property type="match status" value="1"/>
</dbReference>
<dbReference type="AlphaFoldDB" id="A0AAE3HGA7"/>
<evidence type="ECO:0000256" key="2">
    <source>
        <dbReference type="ARBA" id="ARBA00022801"/>
    </source>
</evidence>
<evidence type="ECO:0000313" key="4">
    <source>
        <dbReference type="EMBL" id="MCR1898573.1"/>
    </source>
</evidence>
<keyword evidence="2" id="KW-0378">Hydrolase</keyword>
<dbReference type="GO" id="GO:0008758">
    <property type="term" value="F:UDP-2,3-diacylglucosamine hydrolase activity"/>
    <property type="evidence" value="ECO:0007669"/>
    <property type="project" value="TreeGrafter"/>
</dbReference>
<protein>
    <submittedName>
        <fullName evidence="4">Metallophosphoesterase</fullName>
    </submittedName>
</protein>
<dbReference type="PANTHER" id="PTHR31302">
    <property type="entry name" value="TRANSMEMBRANE PROTEIN WITH METALLOPHOSPHOESTERASE DOMAIN-RELATED"/>
    <property type="match status" value="1"/>
</dbReference>
<dbReference type="InterPro" id="IPR051158">
    <property type="entry name" value="Metallophosphoesterase_sf"/>
</dbReference>
<proteinExistence type="predicted"/>
<evidence type="ECO:0000256" key="1">
    <source>
        <dbReference type="ARBA" id="ARBA00022723"/>
    </source>
</evidence>
<evidence type="ECO:0000259" key="3">
    <source>
        <dbReference type="Pfam" id="PF00149"/>
    </source>
</evidence>
<dbReference type="InterPro" id="IPR004843">
    <property type="entry name" value="Calcineurin-like_PHP"/>
</dbReference>
<evidence type="ECO:0000313" key="5">
    <source>
        <dbReference type="Proteomes" id="UP001205748"/>
    </source>
</evidence>
<dbReference type="RefSeq" id="WP_257530081.1">
    <property type="nucleotide sequence ID" value="NZ_JANKAS010000004.1"/>
</dbReference>
<sequence>MKYKPKSTKMLFLFLFILGIITFLLWQNNAIGITNYEVANPKIPKAFQGYKIVHISDLHNKDFKGKLKKKVRKINPDIILITGDLIDRRNTRVDIALDFAKQMVDIAPTYFVSGNHEEWSDRYQELREGLEKVGVHLMDDSYRVLSREKEKIGLMGIADPAIGLKEGEYPKEESREYFQEGLTKLLEKSNTNFHILLSHRPEQFEVYRDNNIDLVFSGHAHGGQIRIPFVGGLVAPNQGLFPKYTKGIYHEKITSMVVSRGLGNSLFPLRVLNPPEVIVVTLHNQ</sequence>
<dbReference type="CDD" id="cd07385">
    <property type="entry name" value="MPP_YkuE_C"/>
    <property type="match status" value="1"/>
</dbReference>
<reference evidence="4" key="1">
    <citation type="submission" date="2022-07" db="EMBL/GenBank/DDBJ databases">
        <title>Enhanced cultured diversity of the mouse gut microbiota enables custom-made synthetic communities.</title>
        <authorList>
            <person name="Afrizal A."/>
        </authorList>
    </citation>
    <scope>NUCLEOTIDE SEQUENCE</scope>
    <source>
        <strain evidence="4">DSM 28593</strain>
    </source>
</reference>
<dbReference type="Proteomes" id="UP001205748">
    <property type="component" value="Unassembled WGS sequence"/>
</dbReference>
<keyword evidence="1" id="KW-0479">Metal-binding</keyword>
<dbReference type="SUPFAM" id="SSF56300">
    <property type="entry name" value="Metallo-dependent phosphatases"/>
    <property type="match status" value="1"/>
</dbReference>
<dbReference type="GO" id="GO:0009245">
    <property type="term" value="P:lipid A biosynthetic process"/>
    <property type="evidence" value="ECO:0007669"/>
    <property type="project" value="TreeGrafter"/>
</dbReference>
<gene>
    <name evidence="4" type="ORF">NSA47_06150</name>
</gene>
<dbReference type="GO" id="GO:0046872">
    <property type="term" value="F:metal ion binding"/>
    <property type="evidence" value="ECO:0007669"/>
    <property type="project" value="UniProtKB-KW"/>
</dbReference>
<name>A0AAE3HGA7_9FIRM</name>
<feature type="domain" description="Calcineurin-like phosphoesterase" evidence="3">
    <location>
        <begin position="51"/>
        <end position="222"/>
    </location>
</feature>
<dbReference type="EMBL" id="JANKAS010000004">
    <property type="protein sequence ID" value="MCR1898573.1"/>
    <property type="molecule type" value="Genomic_DNA"/>
</dbReference>
<accession>A0AAE3HGA7</accession>
<dbReference type="Pfam" id="PF00149">
    <property type="entry name" value="Metallophos"/>
    <property type="match status" value="1"/>
</dbReference>